<keyword evidence="5 6" id="KW-0472">Membrane</keyword>
<dbReference type="RefSeq" id="XP_058306427.1">
    <property type="nucleotide sequence ID" value="XM_058454178.1"/>
</dbReference>
<sequence length="515" mass="55270">FKEKSGNDGALCQLSMTDVEAELNHGSQTPVLAKSFNLLSACTTGMTTGNVWAVLGGGIVCDFLITSLYNGGPPGAIYEFTLVALLYCPIAASIAELSSAVPTSGGVYHWATLTAGPRYGRICGWFAGWLNGLAWAFAICGNCSMVSSMIIYAYAIYHPGFHPERWHVFICYLITAAVSCLTVMFAQRTLPFISRLGSFFIVANLLIILMVCAIMPSRDGAGYASSSFVWKDWKNTTGYSSQGFTFLAGMLNGAFGVGAVDAVTHLSEEIPQAAKNVPKAIACQVVIGFVTGFCYLVAMFYAVTDLPKIMNSDSVSPLGEIYLQATGSKAGAVGLLTLTICPILCATVGCYITAGRTIYSLGRDDATPFGHWIGAVSVRWHSPLYATTACGVFVICMGAIYVGSLTAFNAFISSFVVLTTLSYLLAILPHLITGRRNIRRGSFWLGRCGFAINASACSYIMASIVIYCFPYSVPTTPESMNYTSVITCGLVVLVGVWWVFYGRGNYHGPNLNYEE</sequence>
<name>A0A9W9JJA6_9EURO</name>
<dbReference type="GO" id="GO:0022857">
    <property type="term" value="F:transmembrane transporter activity"/>
    <property type="evidence" value="ECO:0007669"/>
    <property type="project" value="InterPro"/>
</dbReference>
<evidence type="ECO:0000256" key="1">
    <source>
        <dbReference type="ARBA" id="ARBA00004141"/>
    </source>
</evidence>
<evidence type="ECO:0000313" key="7">
    <source>
        <dbReference type="EMBL" id="KAJ5197999.1"/>
    </source>
</evidence>
<reference evidence="7" key="1">
    <citation type="submission" date="2022-12" db="EMBL/GenBank/DDBJ databases">
        <authorList>
            <person name="Petersen C."/>
        </authorList>
    </citation>
    <scope>NUCLEOTIDE SEQUENCE</scope>
    <source>
        <strain evidence="7">IBT 15544</strain>
    </source>
</reference>
<dbReference type="EMBL" id="JAPQKR010000014">
    <property type="protein sequence ID" value="KAJ5197999.1"/>
    <property type="molecule type" value="Genomic_DNA"/>
</dbReference>
<evidence type="ECO:0008006" key="9">
    <source>
        <dbReference type="Google" id="ProtNLM"/>
    </source>
</evidence>
<dbReference type="GO" id="GO:0016020">
    <property type="term" value="C:membrane"/>
    <property type="evidence" value="ECO:0007669"/>
    <property type="project" value="UniProtKB-SubCell"/>
</dbReference>
<dbReference type="OrthoDB" id="3900342at2759"/>
<evidence type="ECO:0000256" key="6">
    <source>
        <dbReference type="SAM" id="Phobius"/>
    </source>
</evidence>
<keyword evidence="3 6" id="KW-0812">Transmembrane</keyword>
<comment type="subcellular location">
    <subcellularLocation>
        <location evidence="1">Membrane</location>
        <topology evidence="1">Multi-pass membrane protein</topology>
    </subcellularLocation>
</comment>
<dbReference type="Gene3D" id="1.20.1740.10">
    <property type="entry name" value="Amino acid/polyamine transporter I"/>
    <property type="match status" value="1"/>
</dbReference>
<feature type="transmembrane region" description="Helical" evidence="6">
    <location>
        <begin position="410"/>
        <end position="432"/>
    </location>
</feature>
<dbReference type="Proteomes" id="UP001150904">
    <property type="component" value="Unassembled WGS sequence"/>
</dbReference>
<evidence type="ECO:0000256" key="5">
    <source>
        <dbReference type="ARBA" id="ARBA00023136"/>
    </source>
</evidence>
<dbReference type="PANTHER" id="PTHR45649">
    <property type="entry name" value="AMINO-ACID PERMEASE BAT1"/>
    <property type="match status" value="1"/>
</dbReference>
<feature type="transmembrane region" description="Helical" evidence="6">
    <location>
        <begin position="332"/>
        <end position="354"/>
    </location>
</feature>
<feature type="transmembrane region" description="Helical" evidence="6">
    <location>
        <begin position="281"/>
        <end position="303"/>
    </location>
</feature>
<evidence type="ECO:0000256" key="2">
    <source>
        <dbReference type="ARBA" id="ARBA00022448"/>
    </source>
</evidence>
<feature type="transmembrane region" description="Helical" evidence="6">
    <location>
        <begin position="444"/>
        <end position="467"/>
    </location>
</feature>
<keyword evidence="8" id="KW-1185">Reference proteome</keyword>
<accession>A0A9W9JJA6</accession>
<feature type="transmembrane region" description="Helical" evidence="6">
    <location>
        <begin position="166"/>
        <end position="186"/>
    </location>
</feature>
<dbReference type="Pfam" id="PF13520">
    <property type="entry name" value="AA_permease_2"/>
    <property type="match status" value="1"/>
</dbReference>
<dbReference type="AlphaFoldDB" id="A0A9W9JJA6"/>
<feature type="transmembrane region" description="Helical" evidence="6">
    <location>
        <begin position="479"/>
        <end position="501"/>
    </location>
</feature>
<dbReference type="PANTHER" id="PTHR45649:SF27">
    <property type="entry name" value="CHOLINE TRANSPORTER (EUROFUNG)"/>
    <property type="match status" value="1"/>
</dbReference>
<feature type="transmembrane region" description="Helical" evidence="6">
    <location>
        <begin position="192"/>
        <end position="215"/>
    </location>
</feature>
<feature type="transmembrane region" description="Helical" evidence="6">
    <location>
        <begin position="384"/>
        <end position="404"/>
    </location>
</feature>
<gene>
    <name evidence="7" type="ORF">N7498_007116</name>
</gene>
<evidence type="ECO:0000313" key="8">
    <source>
        <dbReference type="Proteomes" id="UP001150904"/>
    </source>
</evidence>
<dbReference type="InterPro" id="IPR002293">
    <property type="entry name" value="AA/rel_permease1"/>
</dbReference>
<proteinExistence type="predicted"/>
<comment type="caution">
    <text evidence="7">The sequence shown here is derived from an EMBL/GenBank/DDBJ whole genome shotgun (WGS) entry which is preliminary data.</text>
</comment>
<keyword evidence="4 6" id="KW-1133">Transmembrane helix</keyword>
<reference evidence="7" key="2">
    <citation type="journal article" date="2023" name="IMA Fungus">
        <title>Comparative genomic study of the Penicillium genus elucidates a diverse pangenome and 15 lateral gene transfer events.</title>
        <authorList>
            <person name="Petersen C."/>
            <person name="Sorensen T."/>
            <person name="Nielsen M.R."/>
            <person name="Sondergaard T.E."/>
            <person name="Sorensen J.L."/>
            <person name="Fitzpatrick D.A."/>
            <person name="Frisvad J.C."/>
            <person name="Nielsen K.L."/>
        </authorList>
    </citation>
    <scope>NUCLEOTIDE SEQUENCE</scope>
    <source>
        <strain evidence="7">IBT 15544</strain>
    </source>
</reference>
<evidence type="ECO:0000256" key="4">
    <source>
        <dbReference type="ARBA" id="ARBA00022989"/>
    </source>
</evidence>
<dbReference type="PIRSF" id="PIRSF006060">
    <property type="entry name" value="AA_transporter"/>
    <property type="match status" value="1"/>
</dbReference>
<feature type="transmembrane region" description="Helical" evidence="6">
    <location>
        <begin position="134"/>
        <end position="154"/>
    </location>
</feature>
<evidence type="ECO:0000256" key="3">
    <source>
        <dbReference type="ARBA" id="ARBA00022692"/>
    </source>
</evidence>
<feature type="non-terminal residue" evidence="7">
    <location>
        <position position="1"/>
    </location>
</feature>
<protein>
    <recommendedName>
        <fullName evidence="9">Choline transport protein</fullName>
    </recommendedName>
</protein>
<dbReference type="GeneID" id="83181479"/>
<keyword evidence="2" id="KW-0813">Transport</keyword>
<feature type="transmembrane region" description="Helical" evidence="6">
    <location>
        <begin position="76"/>
        <end position="95"/>
    </location>
</feature>
<organism evidence="7 8">
    <name type="scientific">Penicillium cinerascens</name>
    <dbReference type="NCBI Taxonomy" id="70096"/>
    <lineage>
        <taxon>Eukaryota</taxon>
        <taxon>Fungi</taxon>
        <taxon>Dikarya</taxon>
        <taxon>Ascomycota</taxon>
        <taxon>Pezizomycotina</taxon>
        <taxon>Eurotiomycetes</taxon>
        <taxon>Eurotiomycetidae</taxon>
        <taxon>Eurotiales</taxon>
        <taxon>Aspergillaceae</taxon>
        <taxon>Penicillium</taxon>
    </lineage>
</organism>